<evidence type="ECO:0000259" key="10">
    <source>
        <dbReference type="Pfam" id="PF25994"/>
    </source>
</evidence>
<dbReference type="Pfam" id="PF26002">
    <property type="entry name" value="Beta-barrel_AprE"/>
    <property type="match status" value="1"/>
</dbReference>
<keyword evidence="8 9" id="KW-0472">Membrane</keyword>
<comment type="caution">
    <text evidence="12">The sequence shown here is derived from an EMBL/GenBank/DDBJ whole genome shotgun (WGS) entry which is preliminary data.</text>
</comment>
<feature type="domain" description="AprE-like long alpha-helical hairpin" evidence="10">
    <location>
        <begin position="112"/>
        <end position="302"/>
    </location>
</feature>
<evidence type="ECO:0000256" key="5">
    <source>
        <dbReference type="ARBA" id="ARBA00022519"/>
    </source>
</evidence>
<dbReference type="RefSeq" id="WP_184029253.1">
    <property type="nucleotide sequence ID" value="NZ_JACIJJ010000004.1"/>
</dbReference>
<comment type="subcellular location">
    <subcellularLocation>
        <location evidence="1 9">Cell inner membrane</location>
        <topology evidence="1 9">Single-pass membrane protein</topology>
    </subcellularLocation>
</comment>
<keyword evidence="6 9" id="KW-0812">Transmembrane</keyword>
<evidence type="ECO:0000313" key="13">
    <source>
        <dbReference type="Proteomes" id="UP000557739"/>
    </source>
</evidence>
<evidence type="ECO:0000259" key="11">
    <source>
        <dbReference type="Pfam" id="PF26002"/>
    </source>
</evidence>
<comment type="similarity">
    <text evidence="2 9">Belongs to the membrane fusion protein (MFP) (TC 8.A.1) family.</text>
</comment>
<dbReference type="Pfam" id="PF25994">
    <property type="entry name" value="HH_AprE"/>
    <property type="match status" value="1"/>
</dbReference>
<protein>
    <recommendedName>
        <fullName evidence="9">Membrane fusion protein (MFP) family protein</fullName>
    </recommendedName>
</protein>
<name>A0A7W9ARP6_9SPHN</name>
<sequence>MSGEIIPRQQQQVLVVERSAVGNPEAVLNDSPNRAMTVGIAIAVLFFVVLLGWAAIVRLDAAAAGEGRVTVSGNRQTVQHRDGGIIDEISVREGMKVGRDQILIRLKGAEVAATERALAGSVIDLEAQRARLEAEIRGGPIQWPARFATLTGADRALVERAMGLQNAQRSARQGALASNRAVIRQQEAEAAQQIGGYSAQARATSQQRQSLEEQLAATRKLADEGYVSRNTVRGIERSIQQLEGADADYGARARAAREQAGQARESAISSARRYTEDAATALRDTQFQLNEVMPKWLAAKEQLERTVIRAPVAGRVVDLKIYSRGGVIQAGQPILDIVPDAAPLVIKANFAPGDIDGVYEGRTAEVKFLSLHERDLPILLGSIRNVSADSLSDEKSGQRYFTAEIVVPQAQIAMLRKVRGADLGIRPGVPVSVLVKLRQRTALQYLLDPLTETFRRSMHER</sequence>
<evidence type="ECO:0000256" key="6">
    <source>
        <dbReference type="ARBA" id="ARBA00022692"/>
    </source>
</evidence>
<proteinExistence type="inferred from homology"/>
<evidence type="ECO:0000256" key="9">
    <source>
        <dbReference type="RuleBase" id="RU365093"/>
    </source>
</evidence>
<evidence type="ECO:0000256" key="8">
    <source>
        <dbReference type="ARBA" id="ARBA00023136"/>
    </source>
</evidence>
<dbReference type="InterPro" id="IPR058781">
    <property type="entry name" value="HH_AprE-like"/>
</dbReference>
<dbReference type="AlphaFoldDB" id="A0A7W9ARP6"/>
<dbReference type="InterPro" id="IPR050739">
    <property type="entry name" value="MFP"/>
</dbReference>
<keyword evidence="5 9" id="KW-0997">Cell inner membrane</keyword>
<dbReference type="PRINTS" id="PR01490">
    <property type="entry name" value="RTXTOXIND"/>
</dbReference>
<keyword evidence="4 9" id="KW-1003">Cell membrane</keyword>
<feature type="domain" description="AprE-like beta-barrel" evidence="11">
    <location>
        <begin position="344"/>
        <end position="437"/>
    </location>
</feature>
<evidence type="ECO:0000256" key="7">
    <source>
        <dbReference type="ARBA" id="ARBA00022989"/>
    </source>
</evidence>
<dbReference type="NCBIfam" id="TIGR01843">
    <property type="entry name" value="type_I_hlyD"/>
    <property type="match status" value="1"/>
</dbReference>
<reference evidence="12 13" key="1">
    <citation type="submission" date="2020-08" db="EMBL/GenBank/DDBJ databases">
        <title>Genomic Encyclopedia of Type Strains, Phase IV (KMG-IV): sequencing the most valuable type-strain genomes for metagenomic binning, comparative biology and taxonomic classification.</title>
        <authorList>
            <person name="Goeker M."/>
        </authorList>
    </citation>
    <scope>NUCLEOTIDE SEQUENCE [LARGE SCALE GENOMIC DNA]</scope>
    <source>
        <strain evidence="12 13">DSM 27244</strain>
    </source>
</reference>
<accession>A0A7W9ARP6</accession>
<gene>
    <name evidence="12" type="ORF">FHR19_002689</name>
</gene>
<dbReference type="GO" id="GO:0015031">
    <property type="term" value="P:protein transport"/>
    <property type="evidence" value="ECO:0007669"/>
    <property type="project" value="InterPro"/>
</dbReference>
<dbReference type="Proteomes" id="UP000557739">
    <property type="component" value="Unassembled WGS sequence"/>
</dbReference>
<keyword evidence="7 9" id="KW-1133">Transmembrane helix</keyword>
<evidence type="ECO:0000313" key="12">
    <source>
        <dbReference type="EMBL" id="MBB5699323.1"/>
    </source>
</evidence>
<dbReference type="InterPro" id="IPR010129">
    <property type="entry name" value="T1SS_HlyD"/>
</dbReference>
<organism evidence="12 13">
    <name type="scientific">Sphingomonas yantingensis</name>
    <dbReference type="NCBI Taxonomy" id="1241761"/>
    <lineage>
        <taxon>Bacteria</taxon>
        <taxon>Pseudomonadati</taxon>
        <taxon>Pseudomonadota</taxon>
        <taxon>Alphaproteobacteria</taxon>
        <taxon>Sphingomonadales</taxon>
        <taxon>Sphingomonadaceae</taxon>
        <taxon>Sphingomonas</taxon>
    </lineage>
</organism>
<dbReference type="InterPro" id="IPR058982">
    <property type="entry name" value="Beta-barrel_AprE"/>
</dbReference>
<dbReference type="PANTHER" id="PTHR30386">
    <property type="entry name" value="MEMBRANE FUSION SUBUNIT OF EMRAB-TOLC MULTIDRUG EFFLUX PUMP"/>
    <property type="match status" value="1"/>
</dbReference>
<evidence type="ECO:0000256" key="2">
    <source>
        <dbReference type="ARBA" id="ARBA00009477"/>
    </source>
</evidence>
<dbReference type="GO" id="GO:0005886">
    <property type="term" value="C:plasma membrane"/>
    <property type="evidence" value="ECO:0007669"/>
    <property type="project" value="UniProtKB-SubCell"/>
</dbReference>
<evidence type="ECO:0000256" key="1">
    <source>
        <dbReference type="ARBA" id="ARBA00004377"/>
    </source>
</evidence>
<evidence type="ECO:0000256" key="4">
    <source>
        <dbReference type="ARBA" id="ARBA00022475"/>
    </source>
</evidence>
<feature type="transmembrane region" description="Helical" evidence="9">
    <location>
        <begin position="35"/>
        <end position="56"/>
    </location>
</feature>
<dbReference type="EMBL" id="JACIJJ010000004">
    <property type="protein sequence ID" value="MBB5699323.1"/>
    <property type="molecule type" value="Genomic_DNA"/>
</dbReference>
<keyword evidence="3 9" id="KW-0813">Transport</keyword>
<keyword evidence="13" id="KW-1185">Reference proteome</keyword>
<dbReference type="PANTHER" id="PTHR30386:SF17">
    <property type="entry name" value="ALKALINE PROTEASE SECRETION PROTEIN APRE"/>
    <property type="match status" value="1"/>
</dbReference>
<evidence type="ECO:0000256" key="3">
    <source>
        <dbReference type="ARBA" id="ARBA00022448"/>
    </source>
</evidence>